<evidence type="ECO:0000256" key="3">
    <source>
        <dbReference type="SAM" id="Phobius"/>
    </source>
</evidence>
<dbReference type="EMBL" id="AUWU02000006">
    <property type="protein sequence ID" value="KAH0571831.1"/>
    <property type="molecule type" value="Genomic_DNA"/>
</dbReference>
<feature type="compositionally biased region" description="Basic and acidic residues" evidence="2">
    <location>
        <begin position="312"/>
        <end position="332"/>
    </location>
</feature>
<evidence type="ECO:0000313" key="5">
    <source>
        <dbReference type="Proteomes" id="UP000018208"/>
    </source>
</evidence>
<feature type="transmembrane region" description="Helical" evidence="3">
    <location>
        <begin position="39"/>
        <end position="57"/>
    </location>
</feature>
<keyword evidence="1" id="KW-0175">Coiled coil</keyword>
<sequence>MQGPNINYYQKYQYKTSQTIHLALLPNIRLDTYLIQPQSSYFVLIIQFYYLNLIFNLQSIISNNLFCIVNCNIFIFIQSTVLILIFAMTQLEDFSMLVLNAFKYLRSELKSHKFYIYDDLDIFDREVKEKSILPYIRTFIDTTEVYILKHAKQLKAMTNEVDALKGRLHTVKELEIKVQMQAKEQSNKRQEIEFLKATISQIKKNSVQGAAQIDFKQIKIEPTDVQELKDEVQELTEALVVARNEYDELYTECVTLKNKLMVKTVSLGIQAQEQKTTRNVVQVTRQSRNSLLAGLGTSSLRNLQELSVRSPGQDKSRDLKKFLGKEGKNEWE</sequence>
<keyword evidence="5" id="KW-1185">Reference proteome</keyword>
<feature type="transmembrane region" description="Helical" evidence="3">
    <location>
        <begin position="64"/>
        <end position="88"/>
    </location>
</feature>
<keyword evidence="3" id="KW-1133">Transmembrane helix</keyword>
<gene>
    <name evidence="4" type="ORF">SS50377_26027</name>
</gene>
<evidence type="ECO:0000313" key="4">
    <source>
        <dbReference type="EMBL" id="KAH0571831.1"/>
    </source>
</evidence>
<organism evidence="4 5">
    <name type="scientific">Spironucleus salmonicida</name>
    <dbReference type="NCBI Taxonomy" id="348837"/>
    <lineage>
        <taxon>Eukaryota</taxon>
        <taxon>Metamonada</taxon>
        <taxon>Diplomonadida</taxon>
        <taxon>Hexamitidae</taxon>
        <taxon>Hexamitinae</taxon>
        <taxon>Spironucleus</taxon>
    </lineage>
</organism>
<keyword evidence="3" id="KW-0812">Transmembrane</keyword>
<dbReference type="GeneID" id="94300050"/>
<dbReference type="AlphaFoldDB" id="A0A9P8LPK4"/>
<comment type="caution">
    <text evidence="4">The sequence shown here is derived from an EMBL/GenBank/DDBJ whole genome shotgun (WGS) entry which is preliminary data.</text>
</comment>
<protein>
    <submittedName>
        <fullName evidence="4">Uncharacterized protein</fullName>
    </submittedName>
</protein>
<proteinExistence type="predicted"/>
<keyword evidence="3" id="KW-0472">Membrane</keyword>
<name>A0A9P8LPK4_9EUKA</name>
<evidence type="ECO:0000256" key="2">
    <source>
        <dbReference type="SAM" id="MobiDB-lite"/>
    </source>
</evidence>
<feature type="region of interest" description="Disordered" evidence="2">
    <location>
        <begin position="308"/>
        <end position="332"/>
    </location>
</feature>
<dbReference type="KEGG" id="ssao:94300050"/>
<dbReference type="RefSeq" id="XP_067762604.1">
    <property type="nucleotide sequence ID" value="XM_067909848.1"/>
</dbReference>
<feature type="coiled-coil region" evidence="1">
    <location>
        <begin position="147"/>
        <end position="259"/>
    </location>
</feature>
<dbReference type="Proteomes" id="UP000018208">
    <property type="component" value="Unassembled WGS sequence"/>
</dbReference>
<reference evidence="4 5" key="1">
    <citation type="journal article" date="2014" name="PLoS Genet.">
        <title>The Genome of Spironucleus salmonicida Highlights a Fish Pathogen Adapted to Fluctuating Environments.</title>
        <authorList>
            <person name="Xu F."/>
            <person name="Jerlstrom-Hultqvist J."/>
            <person name="Einarsson E."/>
            <person name="Astvaldsson A."/>
            <person name="Svard S.G."/>
            <person name="Andersson J.O."/>
        </authorList>
    </citation>
    <scope>NUCLEOTIDE SEQUENCE [LARGE SCALE GENOMIC DNA]</scope>
    <source>
        <strain evidence="4 5">ATCC 50377</strain>
    </source>
</reference>
<evidence type="ECO:0000256" key="1">
    <source>
        <dbReference type="SAM" id="Coils"/>
    </source>
</evidence>
<accession>A0A9P8LPK4</accession>